<dbReference type="RefSeq" id="WP_078814587.1">
    <property type="nucleotide sequence ID" value="NZ_FUYE01000012.1"/>
</dbReference>
<evidence type="ECO:0000313" key="4">
    <source>
        <dbReference type="Proteomes" id="UP000190774"/>
    </source>
</evidence>
<keyword evidence="4" id="KW-1185">Reference proteome</keyword>
<dbReference type="EMBL" id="FUYE01000012">
    <property type="protein sequence ID" value="SKB01534.1"/>
    <property type="molecule type" value="Genomic_DNA"/>
</dbReference>
<protein>
    <submittedName>
        <fullName evidence="3">Uncharacterized protein</fullName>
    </submittedName>
</protein>
<keyword evidence="2" id="KW-0812">Transmembrane</keyword>
<dbReference type="NCBIfam" id="NF038287">
    <property type="entry name" value="Amuc_1100_fam"/>
    <property type="match status" value="1"/>
</dbReference>
<keyword evidence="2" id="KW-0472">Membrane</keyword>
<dbReference type="Proteomes" id="UP000190774">
    <property type="component" value="Unassembled WGS sequence"/>
</dbReference>
<name>A0A1T4YIC9_9BACT</name>
<accession>A0A1T4YIC9</accession>
<gene>
    <name evidence="3" type="ORF">SAMN02745166_03396</name>
</gene>
<evidence type="ECO:0000256" key="2">
    <source>
        <dbReference type="SAM" id="Phobius"/>
    </source>
</evidence>
<dbReference type="AlphaFoldDB" id="A0A1T4YIC9"/>
<feature type="transmembrane region" description="Helical" evidence="2">
    <location>
        <begin position="12"/>
        <end position="29"/>
    </location>
</feature>
<evidence type="ECO:0000256" key="1">
    <source>
        <dbReference type="SAM" id="MobiDB-lite"/>
    </source>
</evidence>
<sequence>MSWIQQNKGPAAILGVTAAGVAGLGYMLFSSYSSYSATLEQFDSVNTSIAAMKSAALAPTPENLALKQSLVKEFTDATGRLSLVLNKLQVNNAPTTDTEFQAKLKAKIAESRKTAADHGMGLPAVYNLAFDRYTGELPKSNDEATALSGYLDAVDTLVNTFAKAGVKQLEMLERSELDSEKAASTKPAPRAAQTRPGVPGRPGAPAAAAPKLSERRQVKVLLTLDQAALQILLSNLASPSEMPYFTVVRLLRIENERKDGPLRSEANVPAPAQAVSEDGVSAPLVPTENQAVTTTRAAEPAPVDSVAVLGNEKLRVFMEIDLVYFLNAQTANAGTK</sequence>
<dbReference type="OrthoDB" id="185620at2"/>
<keyword evidence="2" id="KW-1133">Transmembrane helix</keyword>
<proteinExistence type="predicted"/>
<organism evidence="3 4">
    <name type="scientific">Prosthecobacter debontii</name>
    <dbReference type="NCBI Taxonomy" id="48467"/>
    <lineage>
        <taxon>Bacteria</taxon>
        <taxon>Pseudomonadati</taxon>
        <taxon>Verrucomicrobiota</taxon>
        <taxon>Verrucomicrobiia</taxon>
        <taxon>Verrucomicrobiales</taxon>
        <taxon>Verrucomicrobiaceae</taxon>
        <taxon>Prosthecobacter</taxon>
    </lineage>
</organism>
<feature type="compositionally biased region" description="Low complexity" evidence="1">
    <location>
        <begin position="195"/>
        <end position="210"/>
    </location>
</feature>
<dbReference type="InterPro" id="IPR048049">
    <property type="entry name" value="Amuc_1100-like"/>
</dbReference>
<evidence type="ECO:0000313" key="3">
    <source>
        <dbReference type="EMBL" id="SKB01534.1"/>
    </source>
</evidence>
<reference evidence="4" key="1">
    <citation type="submission" date="2017-02" db="EMBL/GenBank/DDBJ databases">
        <authorList>
            <person name="Varghese N."/>
            <person name="Submissions S."/>
        </authorList>
    </citation>
    <scope>NUCLEOTIDE SEQUENCE [LARGE SCALE GENOMIC DNA]</scope>
    <source>
        <strain evidence="4">ATCC 700200</strain>
    </source>
</reference>
<feature type="region of interest" description="Disordered" evidence="1">
    <location>
        <begin position="177"/>
        <end position="211"/>
    </location>
</feature>
<dbReference type="STRING" id="48467.SAMN02745166_03396"/>